<feature type="transmembrane region" description="Helical" evidence="1">
    <location>
        <begin position="16"/>
        <end position="35"/>
    </location>
</feature>
<comment type="caution">
    <text evidence="2">The sequence shown here is derived from an EMBL/GenBank/DDBJ whole genome shotgun (WGS) entry which is preliminary data.</text>
</comment>
<evidence type="ECO:0000256" key="1">
    <source>
        <dbReference type="SAM" id="Phobius"/>
    </source>
</evidence>
<feature type="transmembrane region" description="Helical" evidence="1">
    <location>
        <begin position="82"/>
        <end position="103"/>
    </location>
</feature>
<dbReference type="Pfam" id="PF07077">
    <property type="entry name" value="DUF1345"/>
    <property type="match status" value="1"/>
</dbReference>
<proteinExistence type="predicted"/>
<keyword evidence="1" id="KW-0812">Transmembrane</keyword>
<dbReference type="AlphaFoldDB" id="A0A844SPI4"/>
<dbReference type="Proteomes" id="UP000436468">
    <property type="component" value="Unassembled WGS sequence"/>
</dbReference>
<name>A0A844SPI4_9BRAD</name>
<reference evidence="2 3" key="1">
    <citation type="submission" date="2019-12" db="EMBL/GenBank/DDBJ databases">
        <title>Draft genome sequences Bradyrhizobium cajani AMBPC1010, Bradyrhizobium pachyrhizi AMBPC1040 and Bradyrhizobium yuanmingense ALSPC3051, three plant growth promoting strains isolated from nodules of Cajanus cajan L. in Dominican Republic.</title>
        <authorList>
            <person name="Flores-Felix J.D."/>
            <person name="Araujo J."/>
            <person name="Diaz-Alcantara C."/>
            <person name="Gonzalez-Andres F."/>
            <person name="Velazquez E."/>
        </authorList>
    </citation>
    <scope>NUCLEOTIDE SEQUENCE [LARGE SCALE GENOMIC DNA]</scope>
    <source>
        <strain evidence="2 3">1040</strain>
    </source>
</reference>
<keyword evidence="1" id="KW-0472">Membrane</keyword>
<gene>
    <name evidence="2" type="ORF">GPL21_07250</name>
</gene>
<sequence>MASSARTAIGERLAPARFLVFGTILIVVTVAAKMLGAEARVALLIGFDLATVVFLGAALPLLHADADAMRREAEGNDANRVALLAIAVLLSSVLLVAIGTLIASPTTLYSADVVLIVATLVLTWLFANTVFTLHYAHLFYLQSDGHDRRGLEVPGAREPGYWDFLYFGFTLGMTFQTSDITIDGPHMRKVAVVHCIIAFLYNMGILAFAVNALGAR</sequence>
<feature type="transmembrane region" description="Helical" evidence="1">
    <location>
        <begin position="190"/>
        <end position="213"/>
    </location>
</feature>
<feature type="transmembrane region" description="Helical" evidence="1">
    <location>
        <begin position="41"/>
        <end position="62"/>
    </location>
</feature>
<feature type="transmembrane region" description="Helical" evidence="1">
    <location>
        <begin position="115"/>
        <end position="140"/>
    </location>
</feature>
<evidence type="ECO:0000313" key="2">
    <source>
        <dbReference type="EMBL" id="MVT64901.1"/>
    </source>
</evidence>
<keyword evidence="1" id="KW-1133">Transmembrane helix</keyword>
<dbReference type="InterPro" id="IPR009781">
    <property type="entry name" value="DUF1345"/>
</dbReference>
<organism evidence="2 3">
    <name type="scientific">Bradyrhizobium pachyrhizi</name>
    <dbReference type="NCBI Taxonomy" id="280333"/>
    <lineage>
        <taxon>Bacteria</taxon>
        <taxon>Pseudomonadati</taxon>
        <taxon>Pseudomonadota</taxon>
        <taxon>Alphaproteobacteria</taxon>
        <taxon>Hyphomicrobiales</taxon>
        <taxon>Nitrobacteraceae</taxon>
        <taxon>Bradyrhizobium</taxon>
    </lineage>
</organism>
<dbReference type="EMBL" id="WQNF01000004">
    <property type="protein sequence ID" value="MVT64901.1"/>
    <property type="molecule type" value="Genomic_DNA"/>
</dbReference>
<accession>A0A844SPI4</accession>
<evidence type="ECO:0000313" key="3">
    <source>
        <dbReference type="Proteomes" id="UP000436468"/>
    </source>
</evidence>
<keyword evidence="3" id="KW-1185">Reference proteome</keyword>
<protein>
    <submittedName>
        <fullName evidence="2">DUF1345 domain-containing protein</fullName>
    </submittedName>
</protein>
<dbReference type="RefSeq" id="WP_157342167.1">
    <property type="nucleotide sequence ID" value="NZ_WQNF01000004.1"/>
</dbReference>